<feature type="active site" description="Proton donor" evidence="4">
    <location>
        <position position="138"/>
    </location>
</feature>
<dbReference type="NCBIfam" id="NF002367">
    <property type="entry name" value="PRK01346.1-4"/>
    <property type="match status" value="1"/>
</dbReference>
<comment type="similarity">
    <text evidence="1 4">Belongs to the acetyltransferase Eis family.</text>
</comment>
<evidence type="ECO:0000313" key="6">
    <source>
        <dbReference type="EMBL" id="NYJ38028.1"/>
    </source>
</evidence>
<comment type="subunit">
    <text evidence="4">Homohexamer; trimer of dimers.</text>
</comment>
<keyword evidence="3 4" id="KW-0012">Acyltransferase</keyword>
<dbReference type="GO" id="GO:0030649">
    <property type="term" value="P:aminoglycoside antibiotic catabolic process"/>
    <property type="evidence" value="ECO:0007669"/>
    <property type="project" value="TreeGrafter"/>
</dbReference>
<dbReference type="CDD" id="cd04301">
    <property type="entry name" value="NAT_SF"/>
    <property type="match status" value="1"/>
</dbReference>
<evidence type="ECO:0000256" key="4">
    <source>
        <dbReference type="HAMAP-Rule" id="MF_01812"/>
    </source>
</evidence>
<dbReference type="InterPro" id="IPR051554">
    <property type="entry name" value="Acetyltransferase_Eis"/>
</dbReference>
<protein>
    <submittedName>
        <fullName evidence="6">Putative acetyltransferase</fullName>
    </submittedName>
</protein>
<dbReference type="InterPro" id="IPR022902">
    <property type="entry name" value="NAcTrfase_Eis"/>
</dbReference>
<dbReference type="Gene3D" id="3.30.1050.10">
    <property type="entry name" value="SCP2 sterol-binding domain"/>
    <property type="match status" value="1"/>
</dbReference>
<sequence>MTNNPVTGPRQSPAEWTVRGIGRDEFPEVARVVGEALLAPTDVETRVERLLPITGGSGLARILVAVDGDEVVGAVNSFDFEMAMPGGPRQVAGVTGVGVWPTHRRRGVLSALMRRQLADLHAAGESVAALWASEGGIYGRFGYGAASMEAELSVASPYAALRADAPRDPELTVRLSDPGSVRAEMEALFHQEAATRIGRFQRSEAWWDRVLRDESSERGGQGPLRAVVVSGPGGPQGYALYRARGEWGAAGPLGELRVQEMVSTTPAARVALYEHVFSRDLVARIVLNSTAMDDPLWTLAADRQRIGAVPGTALWVRLVDVRAALAERAYAAPVEAVVEVTDRHAPWNAGRWSLKADRDGARAEATESGPDLSLDVSQLGAAYLGQNTLSAQLAAGVLTEHTPGAAERLDAALRVPHAPLCAVIF</sequence>
<name>A0A7Z0JD14_9ACTN</name>
<dbReference type="PANTHER" id="PTHR37817:SF1">
    <property type="entry name" value="N-ACETYLTRANSFERASE EIS"/>
    <property type="match status" value="1"/>
</dbReference>
<dbReference type="Gene3D" id="3.40.630.30">
    <property type="match status" value="2"/>
</dbReference>
<dbReference type="Proteomes" id="UP000572051">
    <property type="component" value="Unassembled WGS sequence"/>
</dbReference>
<proteinExistence type="inferred from homology"/>
<dbReference type="SUPFAM" id="SSF55718">
    <property type="entry name" value="SCP-like"/>
    <property type="match status" value="1"/>
</dbReference>
<reference evidence="6 7" key="1">
    <citation type="submission" date="2020-07" db="EMBL/GenBank/DDBJ databases">
        <title>Sequencing the genomes of 1000 actinobacteria strains.</title>
        <authorList>
            <person name="Klenk H.-P."/>
        </authorList>
    </citation>
    <scope>NUCLEOTIDE SEQUENCE [LARGE SCALE GENOMIC DNA]</scope>
    <source>
        <strain evidence="6 7">DSM 44442</strain>
    </source>
</reference>
<feature type="active site" description="Proton acceptor; via carboxylate" evidence="4">
    <location>
        <position position="425"/>
    </location>
</feature>
<dbReference type="PANTHER" id="PTHR37817">
    <property type="entry name" value="N-ACETYLTRANSFERASE EIS"/>
    <property type="match status" value="1"/>
</dbReference>
<feature type="domain" description="N-acetyltransferase" evidence="5">
    <location>
        <begin position="16"/>
        <end position="164"/>
    </location>
</feature>
<dbReference type="InterPro" id="IPR036527">
    <property type="entry name" value="SCP2_sterol-bd_dom_sf"/>
</dbReference>
<dbReference type="AlphaFoldDB" id="A0A7Z0JD14"/>
<dbReference type="Pfam" id="PF13527">
    <property type="entry name" value="Acetyltransf_9"/>
    <property type="match status" value="1"/>
</dbReference>
<accession>A0A7Z0JD14</accession>
<gene>
    <name evidence="6" type="ORF">HNR10_005909</name>
</gene>
<feature type="binding site" evidence="4">
    <location>
        <begin position="97"/>
        <end position="99"/>
    </location>
    <ligand>
        <name>acetyl-CoA</name>
        <dbReference type="ChEBI" id="CHEBI:57288"/>
    </ligand>
</feature>
<evidence type="ECO:0000259" key="5">
    <source>
        <dbReference type="PROSITE" id="PS51186"/>
    </source>
</evidence>
<evidence type="ECO:0000256" key="3">
    <source>
        <dbReference type="ARBA" id="ARBA00023315"/>
    </source>
</evidence>
<evidence type="ECO:0000313" key="7">
    <source>
        <dbReference type="Proteomes" id="UP000572051"/>
    </source>
</evidence>
<dbReference type="GO" id="GO:0034069">
    <property type="term" value="F:aminoglycoside N-acetyltransferase activity"/>
    <property type="evidence" value="ECO:0007669"/>
    <property type="project" value="TreeGrafter"/>
</dbReference>
<dbReference type="SUPFAM" id="SSF55729">
    <property type="entry name" value="Acyl-CoA N-acyltransferases (Nat)"/>
    <property type="match status" value="1"/>
</dbReference>
<dbReference type="HAMAP" id="MF_01812">
    <property type="entry name" value="Eis"/>
    <property type="match status" value="1"/>
</dbReference>
<dbReference type="EMBL" id="JACCFS010000001">
    <property type="protein sequence ID" value="NYJ38028.1"/>
    <property type="molecule type" value="Genomic_DNA"/>
</dbReference>
<dbReference type="InterPro" id="IPR000182">
    <property type="entry name" value="GNAT_dom"/>
</dbReference>
<dbReference type="Pfam" id="PF13530">
    <property type="entry name" value="SCP2_2"/>
    <property type="match status" value="1"/>
</dbReference>
<dbReference type="InterPro" id="IPR041380">
    <property type="entry name" value="Acetyltransf_17"/>
</dbReference>
<keyword evidence="7" id="KW-1185">Reference proteome</keyword>
<comment type="caution">
    <text evidence="6">The sequence shown here is derived from an EMBL/GenBank/DDBJ whole genome shotgun (WGS) entry which is preliminary data.</text>
</comment>
<organism evidence="6 7">
    <name type="scientific">Nocardiopsis aegyptia</name>
    <dbReference type="NCBI Taxonomy" id="220378"/>
    <lineage>
        <taxon>Bacteria</taxon>
        <taxon>Bacillati</taxon>
        <taxon>Actinomycetota</taxon>
        <taxon>Actinomycetes</taxon>
        <taxon>Streptosporangiales</taxon>
        <taxon>Nocardiopsidaceae</taxon>
        <taxon>Nocardiopsis</taxon>
    </lineage>
</organism>
<dbReference type="InterPro" id="IPR016181">
    <property type="entry name" value="Acyl_CoA_acyltransferase"/>
</dbReference>
<evidence type="ECO:0000256" key="1">
    <source>
        <dbReference type="ARBA" id="ARBA00009213"/>
    </source>
</evidence>
<dbReference type="InterPro" id="IPR025559">
    <property type="entry name" value="Eis_dom"/>
</dbReference>
<dbReference type="PROSITE" id="PS51186">
    <property type="entry name" value="GNAT"/>
    <property type="match status" value="1"/>
</dbReference>
<dbReference type="RefSeq" id="WP_179829229.1">
    <property type="nucleotide sequence ID" value="NZ_JACCFS010000001.1"/>
</dbReference>
<feature type="binding site" evidence="4">
    <location>
        <begin position="105"/>
        <end position="110"/>
    </location>
    <ligand>
        <name>acetyl-CoA</name>
        <dbReference type="ChEBI" id="CHEBI:57288"/>
    </ligand>
</feature>
<keyword evidence="2 4" id="KW-0808">Transferase</keyword>
<evidence type="ECO:0000256" key="2">
    <source>
        <dbReference type="ARBA" id="ARBA00022679"/>
    </source>
</evidence>
<dbReference type="Pfam" id="PF17668">
    <property type="entry name" value="Acetyltransf_17"/>
    <property type="match status" value="1"/>
</dbReference>
<feature type="binding site" evidence="4">
    <location>
        <begin position="133"/>
        <end position="134"/>
    </location>
    <ligand>
        <name>acetyl-CoA</name>
        <dbReference type="ChEBI" id="CHEBI:57288"/>
    </ligand>
</feature>